<evidence type="ECO:0000256" key="1">
    <source>
        <dbReference type="ARBA" id="ARBA00004613"/>
    </source>
</evidence>
<dbReference type="EMBL" id="OA884244">
    <property type="protein sequence ID" value="CAD7280505.1"/>
    <property type="molecule type" value="Genomic_DNA"/>
</dbReference>
<dbReference type="SUPFAM" id="SSF49842">
    <property type="entry name" value="TNF-like"/>
    <property type="match status" value="2"/>
</dbReference>
<dbReference type="Pfam" id="PF00386">
    <property type="entry name" value="C1q"/>
    <property type="match status" value="2"/>
</dbReference>
<evidence type="ECO:0000259" key="7">
    <source>
        <dbReference type="PROSITE" id="PS51406"/>
    </source>
</evidence>
<feature type="domain" description="C1q" evidence="6">
    <location>
        <begin position="598"/>
        <end position="733"/>
    </location>
</feature>
<dbReference type="InterPro" id="IPR036056">
    <property type="entry name" value="Fibrinogen-like_C"/>
</dbReference>
<evidence type="ECO:0000256" key="5">
    <source>
        <dbReference type="SAM" id="SignalP"/>
    </source>
</evidence>
<dbReference type="PROSITE" id="PS51406">
    <property type="entry name" value="FIBRINOGEN_C_2"/>
    <property type="match status" value="1"/>
</dbReference>
<dbReference type="GO" id="GO:0005615">
    <property type="term" value="C:extracellular space"/>
    <property type="evidence" value="ECO:0007669"/>
    <property type="project" value="TreeGrafter"/>
</dbReference>
<protein>
    <submittedName>
        <fullName evidence="8">Uncharacterized protein</fullName>
    </submittedName>
</protein>
<name>A0A7R9BV19_9CRUS</name>
<dbReference type="InterPro" id="IPR002181">
    <property type="entry name" value="Fibrinogen_a/b/g_C_dom"/>
</dbReference>
<dbReference type="InterPro" id="IPR008983">
    <property type="entry name" value="Tumour_necrosis_fac-like_dom"/>
</dbReference>
<organism evidence="8">
    <name type="scientific">Notodromas monacha</name>
    <dbReference type="NCBI Taxonomy" id="399045"/>
    <lineage>
        <taxon>Eukaryota</taxon>
        <taxon>Metazoa</taxon>
        <taxon>Ecdysozoa</taxon>
        <taxon>Arthropoda</taxon>
        <taxon>Crustacea</taxon>
        <taxon>Oligostraca</taxon>
        <taxon>Ostracoda</taxon>
        <taxon>Podocopa</taxon>
        <taxon>Podocopida</taxon>
        <taxon>Cypridocopina</taxon>
        <taxon>Cypridoidea</taxon>
        <taxon>Cyprididae</taxon>
        <taxon>Notodromas</taxon>
    </lineage>
</organism>
<keyword evidence="9" id="KW-1185">Reference proteome</keyword>
<feature type="domain" description="Fibrinogen C-terminal" evidence="7">
    <location>
        <begin position="100"/>
        <end position="154"/>
    </location>
</feature>
<dbReference type="SUPFAM" id="SSF56496">
    <property type="entry name" value="Fibrinogen C-terminal domain-like"/>
    <property type="match status" value="3"/>
</dbReference>
<feature type="coiled-coil region" evidence="4">
    <location>
        <begin position="42"/>
        <end position="79"/>
    </location>
</feature>
<feature type="chain" id="PRO_5036210283" evidence="5">
    <location>
        <begin position="19"/>
        <end position="758"/>
    </location>
</feature>
<dbReference type="PANTHER" id="PTHR22923:SF62">
    <property type="entry name" value="CVP18"/>
    <property type="match status" value="1"/>
</dbReference>
<proteinExistence type="predicted"/>
<dbReference type="EMBL" id="CAJPEX010002207">
    <property type="protein sequence ID" value="CAG0920657.1"/>
    <property type="molecule type" value="Genomic_DNA"/>
</dbReference>
<comment type="subcellular location">
    <subcellularLocation>
        <location evidence="1">Secreted</location>
    </subcellularLocation>
</comment>
<dbReference type="Gene3D" id="2.60.120.1000">
    <property type="match status" value="2"/>
</dbReference>
<keyword evidence="4" id="KW-0175">Coiled coil</keyword>
<dbReference type="SMART" id="SM00110">
    <property type="entry name" value="C1Q"/>
    <property type="match status" value="1"/>
</dbReference>
<evidence type="ECO:0000259" key="6">
    <source>
        <dbReference type="PROSITE" id="PS50871"/>
    </source>
</evidence>
<accession>A0A7R9BV19</accession>
<dbReference type="InterPro" id="IPR001073">
    <property type="entry name" value="C1q_dom"/>
</dbReference>
<dbReference type="NCBIfam" id="NF040941">
    <property type="entry name" value="GGGWT_bact"/>
    <property type="match status" value="1"/>
</dbReference>
<dbReference type="Gene3D" id="2.60.120.40">
    <property type="match status" value="2"/>
</dbReference>
<reference evidence="8" key="1">
    <citation type="submission" date="2020-11" db="EMBL/GenBank/DDBJ databases">
        <authorList>
            <person name="Tran Van P."/>
        </authorList>
    </citation>
    <scope>NUCLEOTIDE SEQUENCE</scope>
</reference>
<sequence length="758" mass="84677">MKSVILVLFLCDFSVTSSEVHNDYNVKQVTPHKDNMEINELLEKAENMGKKTDQQLAVLEKLSEKADQLQEILSSMKEKESVRSEVAQQLISRIEFLESINSPKLPKTCHDLHGKGVRDSGRYKIDPDGPFGDHHPVSVFCDMDEDGGFTVVGHDAEIPLPIQSCNTPDCYSKTVNYEIHPDQISALADLSEHCQQEVTFHVQSKTNGTFVAVPFENQTSQWWANPTPGNTSNAWFLPQSHHTQSLTERELLPLTKLFFGGIQEDSDIHVSHSISPLRCRGRRQASHPAIEFQNCEDLYRAGVHINGYHWIKHDKKWVPNFENFKTDVNSGFNLKLGEFKVTIPGYYHFHMQFLGAPVFDVRGSEIYLIKNYNSVNGAIATAQPNSIGLTSAILKLQEGDRTPDGDGKLSLLLQQVEQIETKGLLQDVYIQELELNRSEIVDSLLEVKDLQDENILDDLKTRLEYLEVITKDTVPKTCHDLFSLGVRESGKHTIDPDGHSGLHDPIEVFCDMENEGETFIPHMGVELDELQFEPDTEGDYHSSKLNYNVPHGQIEALSKLSEGCHQEVTVTYVFKRQYCDMSKEVNKRATPVKAGPAMASSPVHFHVYRRHPFSLRSERVAFDGVLTSVGGGMDLKTGIFHAPVGGVYSFHFQYIHASPDTGRGTDIYLIKNYNSVNGAISSGYPNSLGVTTAVLKLVPGDKIYLRLFHGGAYSNKHGLTFFSGSLLDPMSVGDIGSFGDAKIACFFSSLDRGDKKGI</sequence>
<evidence type="ECO:0000256" key="2">
    <source>
        <dbReference type="ARBA" id="ARBA00022525"/>
    </source>
</evidence>
<evidence type="ECO:0000256" key="3">
    <source>
        <dbReference type="ARBA" id="ARBA00022729"/>
    </source>
</evidence>
<dbReference type="AlphaFoldDB" id="A0A7R9BV19"/>
<evidence type="ECO:0000256" key="4">
    <source>
        <dbReference type="SAM" id="Coils"/>
    </source>
</evidence>
<dbReference type="PROSITE" id="PS50871">
    <property type="entry name" value="C1Q"/>
    <property type="match status" value="1"/>
</dbReference>
<dbReference type="InterPro" id="IPR050822">
    <property type="entry name" value="Cerebellin_Synaptic_Org"/>
</dbReference>
<dbReference type="OrthoDB" id="6339100at2759"/>
<evidence type="ECO:0000313" key="9">
    <source>
        <dbReference type="Proteomes" id="UP000678499"/>
    </source>
</evidence>
<keyword evidence="2" id="KW-0964">Secreted</keyword>
<feature type="signal peptide" evidence="5">
    <location>
        <begin position="1"/>
        <end position="18"/>
    </location>
</feature>
<evidence type="ECO:0000313" key="8">
    <source>
        <dbReference type="EMBL" id="CAD7280505.1"/>
    </source>
</evidence>
<dbReference type="Proteomes" id="UP000678499">
    <property type="component" value="Unassembled WGS sequence"/>
</dbReference>
<dbReference type="PANTHER" id="PTHR22923">
    <property type="entry name" value="CEREBELLIN-RELATED"/>
    <property type="match status" value="1"/>
</dbReference>
<keyword evidence="3 5" id="KW-0732">Signal</keyword>
<gene>
    <name evidence="8" type="ORF">NMOB1V02_LOCUS8164</name>
</gene>